<evidence type="ECO:0000256" key="1">
    <source>
        <dbReference type="ARBA" id="ARBA00001913"/>
    </source>
</evidence>
<evidence type="ECO:0000256" key="10">
    <source>
        <dbReference type="PROSITE-ProRule" id="PRU01240"/>
    </source>
</evidence>
<dbReference type="Proteomes" id="UP000321363">
    <property type="component" value="Unassembled WGS sequence"/>
</dbReference>
<comment type="similarity">
    <text evidence="3 10 11">Belongs to the peptidase S8 family.</text>
</comment>
<evidence type="ECO:0000256" key="8">
    <source>
        <dbReference type="ARBA" id="ARBA00022825"/>
    </source>
</evidence>
<dbReference type="RefSeq" id="WP_146947579.1">
    <property type="nucleotide sequence ID" value="NZ_VOQF01000005.1"/>
</dbReference>
<dbReference type="GO" id="GO:0046872">
    <property type="term" value="F:metal ion binding"/>
    <property type="evidence" value="ECO:0007669"/>
    <property type="project" value="UniProtKB-KW"/>
</dbReference>
<dbReference type="PROSITE" id="PS00137">
    <property type="entry name" value="SUBTILASE_HIS"/>
    <property type="match status" value="1"/>
</dbReference>
<feature type="active site" description="Charge relay system" evidence="10">
    <location>
        <position position="161"/>
    </location>
</feature>
<dbReference type="SUPFAM" id="SSF52743">
    <property type="entry name" value="Subtilisin-like"/>
    <property type="match status" value="1"/>
</dbReference>
<keyword evidence="4" id="KW-0964">Secreted</keyword>
<comment type="cofactor">
    <cofactor evidence="1">
        <name>Ca(2+)</name>
        <dbReference type="ChEBI" id="CHEBI:29108"/>
    </cofactor>
</comment>
<keyword evidence="9" id="KW-0106">Calcium</keyword>
<sequence length="794" mass="88913">MHSHLKYSLQTIIIFILLSLGYSNTHAQELVEEQYEKVTVLFNDKVDHTLIPTDRITYYFDTLPAYSALLTLNEIEALRKNQDIKLVNIDKPGITISSTQSIDWGHDAIGVPQMQRASLTGKNIKIAILDTGIDRFHPDLNVSGGKNFIDNTEDYKDENGHGTHVAGIIASLNNDIGTLGVAYSSSIYALKILDANGEGSTTELANAIDWAIEQKMDILNMSFGFSGSDPIISELLNKAYKNNILLVGAAGNEGVNSINFPANNRNVIAVGAVNIKKQLANFSNTGSQLEVTAPGVRVRSTYLNNQYKYMDGTSMATPYVTGYLALLKEKHPTKTNEEIRSLLLKNVEDLGVTGRDTVYGYGLIQSFISEEKDPEPILVDAPYFKALEDKLPVYDNRSGSLVNVGYLEKGQIYQIERHYTSWYQIRFGSYSAFVRKTNTLPLSSHNLNNLTNTSNTTNREFLALNDSIVLDNTSGSLVPFGIIKSGTTYAISTNYTNWIGVNFGGRIGYVQKNDITIKFNSSDQFFTVSSDHVPILSNRFDSNTKVGVLNKGEVYRRIKEIDQWHEIQYGNKSVYIQKDYTTVAFSHSLKNLSGNNYSIDRTFIANEDIEVYDNTSGQLVPFATLFAGEKLPIVKEYSGWVSIIIADRIGYVKKDKVTLQFLISDQYFKVTNETQPVYDNRSGSLVIVGYLEKGQTYKREKDYTSWHQISFGDFNGYVSKHGTIPINTLHGKTASQLNKTGYFQTTNEKTVYDNSTGKLIPFLTIEKGVTYPIVKRYTSWYEINIAGRTGFVRK</sequence>
<evidence type="ECO:0000256" key="4">
    <source>
        <dbReference type="ARBA" id="ARBA00022525"/>
    </source>
</evidence>
<dbReference type="InterPro" id="IPR036852">
    <property type="entry name" value="Peptidase_S8/S53_dom_sf"/>
</dbReference>
<dbReference type="InterPro" id="IPR023828">
    <property type="entry name" value="Peptidase_S8_Ser-AS"/>
</dbReference>
<dbReference type="AlphaFoldDB" id="A0A5C6W0U1"/>
<evidence type="ECO:0000313" key="14">
    <source>
        <dbReference type="Proteomes" id="UP000321363"/>
    </source>
</evidence>
<accession>A0A5C6W0U1</accession>
<dbReference type="Gene3D" id="2.30.30.40">
    <property type="entry name" value="SH3 Domains"/>
    <property type="match status" value="1"/>
</dbReference>
<evidence type="ECO:0000256" key="2">
    <source>
        <dbReference type="ARBA" id="ARBA00004613"/>
    </source>
</evidence>
<dbReference type="GO" id="GO:0006508">
    <property type="term" value="P:proteolysis"/>
    <property type="evidence" value="ECO:0007669"/>
    <property type="project" value="UniProtKB-KW"/>
</dbReference>
<feature type="domain" description="Peptidase S8/S53" evidence="12">
    <location>
        <begin position="121"/>
        <end position="362"/>
    </location>
</feature>
<keyword evidence="5 10" id="KW-0645">Protease</keyword>
<evidence type="ECO:0000313" key="13">
    <source>
        <dbReference type="EMBL" id="TXC90956.1"/>
    </source>
</evidence>
<keyword evidence="8 10" id="KW-0720">Serine protease</keyword>
<evidence type="ECO:0000256" key="11">
    <source>
        <dbReference type="RuleBase" id="RU003355"/>
    </source>
</evidence>
<evidence type="ECO:0000256" key="9">
    <source>
        <dbReference type="ARBA" id="ARBA00022837"/>
    </source>
</evidence>
<reference evidence="13 14" key="1">
    <citation type="journal article" date="2005" name="Int. J. Syst. Evol. Microbiol.">
        <title>Bacillus litoralis sp. nov., isolated from a tidal flat of the Yellow Sea in Korea.</title>
        <authorList>
            <person name="Yoon J.H."/>
            <person name="Oh T.K."/>
        </authorList>
    </citation>
    <scope>NUCLEOTIDE SEQUENCE [LARGE SCALE GENOMIC DNA]</scope>
    <source>
        <strain evidence="13 14">SW-211</strain>
    </source>
</reference>
<dbReference type="PROSITE" id="PS00136">
    <property type="entry name" value="SUBTILASE_ASP"/>
    <property type="match status" value="1"/>
</dbReference>
<keyword evidence="14" id="KW-1185">Reference proteome</keyword>
<gene>
    <name evidence="13" type="ORF">FS935_08595</name>
</gene>
<evidence type="ECO:0000256" key="3">
    <source>
        <dbReference type="ARBA" id="ARBA00011073"/>
    </source>
</evidence>
<keyword evidence="7 10" id="KW-0378">Hydrolase</keyword>
<comment type="caution">
    <text evidence="13">The sequence shown here is derived from an EMBL/GenBank/DDBJ whole genome shotgun (WGS) entry which is preliminary data.</text>
</comment>
<dbReference type="InterPro" id="IPR034202">
    <property type="entry name" value="Subtilisin_Carlsberg-like"/>
</dbReference>
<dbReference type="InterPro" id="IPR000209">
    <property type="entry name" value="Peptidase_S8/S53_dom"/>
</dbReference>
<dbReference type="PRINTS" id="PR00723">
    <property type="entry name" value="SUBTILISIN"/>
</dbReference>
<dbReference type="InterPro" id="IPR023827">
    <property type="entry name" value="Peptidase_S8_Asp-AS"/>
</dbReference>
<dbReference type="PROSITE" id="PS00138">
    <property type="entry name" value="SUBTILASE_SER"/>
    <property type="match status" value="1"/>
</dbReference>
<proteinExistence type="inferred from homology"/>
<dbReference type="CDD" id="cd07477">
    <property type="entry name" value="Peptidases_S8_Subtilisin_subset"/>
    <property type="match status" value="1"/>
</dbReference>
<dbReference type="InterPro" id="IPR050131">
    <property type="entry name" value="Peptidase_S8_subtilisin-like"/>
</dbReference>
<keyword evidence="6" id="KW-0479">Metal-binding</keyword>
<name>A0A5C6W0U1_9BACI</name>
<dbReference type="GO" id="GO:0005615">
    <property type="term" value="C:extracellular space"/>
    <property type="evidence" value="ECO:0007669"/>
    <property type="project" value="TreeGrafter"/>
</dbReference>
<dbReference type="GO" id="GO:0004252">
    <property type="term" value="F:serine-type endopeptidase activity"/>
    <property type="evidence" value="ECO:0007669"/>
    <property type="project" value="UniProtKB-UniRule"/>
</dbReference>
<dbReference type="PROSITE" id="PS51892">
    <property type="entry name" value="SUBTILASE"/>
    <property type="match status" value="1"/>
</dbReference>
<evidence type="ECO:0000256" key="6">
    <source>
        <dbReference type="ARBA" id="ARBA00022723"/>
    </source>
</evidence>
<dbReference type="PANTHER" id="PTHR43806:SF11">
    <property type="entry name" value="CEREVISIN-RELATED"/>
    <property type="match status" value="1"/>
</dbReference>
<dbReference type="PANTHER" id="PTHR43806">
    <property type="entry name" value="PEPTIDASE S8"/>
    <property type="match status" value="1"/>
</dbReference>
<evidence type="ECO:0000256" key="7">
    <source>
        <dbReference type="ARBA" id="ARBA00022801"/>
    </source>
</evidence>
<evidence type="ECO:0000259" key="12">
    <source>
        <dbReference type="Pfam" id="PF00082"/>
    </source>
</evidence>
<dbReference type="Pfam" id="PF00082">
    <property type="entry name" value="Peptidase_S8"/>
    <property type="match status" value="1"/>
</dbReference>
<protein>
    <submittedName>
        <fullName evidence="13">S8 family peptidase</fullName>
    </submittedName>
</protein>
<dbReference type="OrthoDB" id="9798386at2"/>
<dbReference type="EMBL" id="VOQF01000005">
    <property type="protein sequence ID" value="TXC90956.1"/>
    <property type="molecule type" value="Genomic_DNA"/>
</dbReference>
<dbReference type="InterPro" id="IPR015500">
    <property type="entry name" value="Peptidase_S8_subtilisin-rel"/>
</dbReference>
<dbReference type="Gene3D" id="3.40.50.200">
    <property type="entry name" value="Peptidase S8/S53 domain"/>
    <property type="match status" value="1"/>
</dbReference>
<comment type="subcellular location">
    <subcellularLocation>
        <location evidence="2">Secreted</location>
    </subcellularLocation>
</comment>
<evidence type="ECO:0000256" key="5">
    <source>
        <dbReference type="ARBA" id="ARBA00022670"/>
    </source>
</evidence>
<feature type="active site" description="Charge relay system" evidence="10">
    <location>
        <position position="130"/>
    </location>
</feature>
<feature type="active site" description="Charge relay system" evidence="10">
    <location>
        <position position="314"/>
    </location>
</feature>
<dbReference type="InterPro" id="IPR022398">
    <property type="entry name" value="Peptidase_S8_His-AS"/>
</dbReference>
<organism evidence="13 14">
    <name type="scientific">Metabacillus litoralis</name>
    <dbReference type="NCBI Taxonomy" id="152268"/>
    <lineage>
        <taxon>Bacteria</taxon>
        <taxon>Bacillati</taxon>
        <taxon>Bacillota</taxon>
        <taxon>Bacilli</taxon>
        <taxon>Bacillales</taxon>
        <taxon>Bacillaceae</taxon>
        <taxon>Metabacillus</taxon>
    </lineage>
</organism>